<dbReference type="EMBL" id="AK446039">
    <property type="protein sequence ID" value="BAS25473.1"/>
    <property type="molecule type" value="mRNA"/>
</dbReference>
<proteinExistence type="evidence at transcript level"/>
<accession>A0A0K2SEC8</accession>
<reference evidence="1" key="1">
    <citation type="journal article" date="2015" name="Proc. Natl. Acad. Sci. U.S.A.">
        <title>Optimized deep-targeted proteotranscriptomic profiling reveals unexplored Conus toxin diversity and novel cysteine frameworks.</title>
        <authorList>
            <person name="Lavergne V."/>
            <person name="Harliwong I."/>
            <person name="Jones A."/>
            <person name="Miller D."/>
            <person name="Taft R.J."/>
            <person name="Alewood P.F."/>
        </authorList>
    </citation>
    <scope>NUCLEOTIDE SEQUENCE</scope>
    <source>
        <tissue evidence="1">Venom Duct</tissue>
    </source>
</reference>
<dbReference type="AlphaFoldDB" id="A0A0K2SEC8"/>
<evidence type="ECO:0000313" key="1">
    <source>
        <dbReference type="EMBL" id="BAS25473.1"/>
    </source>
</evidence>
<protein>
    <submittedName>
        <fullName evidence="1">Conotoxin Superfamily Z</fullName>
    </submittedName>
</protein>
<sequence length="55" mass="6313">MLWSDMVKYMMPKWGVFTVLPVWLVYLPCQTLMPALPSPLVPRFSVLPSTQASEE</sequence>
<organism evidence="1">
    <name type="scientific">Conus episcopatus</name>
    <name type="common">Bishop's cone</name>
    <dbReference type="NCBI Taxonomy" id="88764"/>
    <lineage>
        <taxon>Eukaryota</taxon>
        <taxon>Metazoa</taxon>
        <taxon>Spiralia</taxon>
        <taxon>Lophotrochozoa</taxon>
        <taxon>Mollusca</taxon>
        <taxon>Gastropoda</taxon>
        <taxon>Caenogastropoda</taxon>
        <taxon>Neogastropoda</taxon>
        <taxon>Conoidea</taxon>
        <taxon>Conidae</taxon>
        <taxon>Conus</taxon>
        <taxon>Darioconus</taxon>
    </lineage>
</organism>
<name>A0A0K2SEC8_CONEP</name>